<keyword evidence="2" id="KW-1185">Reference proteome</keyword>
<evidence type="ECO:0000313" key="2">
    <source>
        <dbReference type="Proteomes" id="UP001054945"/>
    </source>
</evidence>
<organism evidence="1 2">
    <name type="scientific">Caerostris extrusa</name>
    <name type="common">Bark spider</name>
    <name type="synonym">Caerostris bankana</name>
    <dbReference type="NCBI Taxonomy" id="172846"/>
    <lineage>
        <taxon>Eukaryota</taxon>
        <taxon>Metazoa</taxon>
        <taxon>Ecdysozoa</taxon>
        <taxon>Arthropoda</taxon>
        <taxon>Chelicerata</taxon>
        <taxon>Arachnida</taxon>
        <taxon>Araneae</taxon>
        <taxon>Araneomorphae</taxon>
        <taxon>Entelegynae</taxon>
        <taxon>Araneoidea</taxon>
        <taxon>Araneidae</taxon>
        <taxon>Caerostris</taxon>
    </lineage>
</organism>
<dbReference type="AlphaFoldDB" id="A0AAV4RXU5"/>
<sequence length="88" mass="10046">MENSASRLGMGSVLTVHVDCHCRDGRLRKVIVRGLAGEDSHQVVTFQGQDLEFVSHHAVRCHGVRVVQQHRFAPPRHGWKRLAWNKKK</sequence>
<name>A0AAV4RXU5_CAEEX</name>
<dbReference type="Proteomes" id="UP001054945">
    <property type="component" value="Unassembled WGS sequence"/>
</dbReference>
<gene>
    <name evidence="1" type="primary">AVEN_69010_1</name>
    <name evidence="1" type="ORF">CEXT_248711</name>
</gene>
<protein>
    <submittedName>
        <fullName evidence="1">Uncharacterized protein</fullName>
    </submittedName>
</protein>
<comment type="caution">
    <text evidence="1">The sequence shown here is derived from an EMBL/GenBank/DDBJ whole genome shotgun (WGS) entry which is preliminary data.</text>
</comment>
<proteinExistence type="predicted"/>
<dbReference type="EMBL" id="BPLR01008434">
    <property type="protein sequence ID" value="GIY24633.1"/>
    <property type="molecule type" value="Genomic_DNA"/>
</dbReference>
<reference evidence="1 2" key="1">
    <citation type="submission" date="2021-06" db="EMBL/GenBank/DDBJ databases">
        <title>Caerostris extrusa draft genome.</title>
        <authorList>
            <person name="Kono N."/>
            <person name="Arakawa K."/>
        </authorList>
    </citation>
    <scope>NUCLEOTIDE SEQUENCE [LARGE SCALE GENOMIC DNA]</scope>
</reference>
<accession>A0AAV4RXU5</accession>
<evidence type="ECO:0000313" key="1">
    <source>
        <dbReference type="EMBL" id="GIY24633.1"/>
    </source>
</evidence>